<sequence length="270" mass="30155">MAELLCKLGSVFTPSGRPSSSLSSNRSPFSYPLSRLSNAPVNNFLGKKLVFDFRKGKVADIILRPVPVKMTLSFPKAIKWWEKGIQSNMKEIDSAQELVVSLLEAGDKLVIVDFFSPGCAGCRALHPKICQFAGKNPDVLFLQVNYEMHKSMCYSLNVHVLPFFRFYRGAHGRLCSFSCTNATIQKFKDALAKHSTERCSLWPAKGLEESELLALSENKDLCFSYTKREEDLFTSPEIKEPVSAIQELHLSPVPISIQESDDKVLTASGR</sequence>
<accession>A0ABR2LW99</accession>
<dbReference type="EMBL" id="JBBWWR010000014">
    <property type="protein sequence ID" value="KAK8952777.1"/>
    <property type="molecule type" value="Genomic_DNA"/>
</dbReference>
<comment type="caution">
    <text evidence="4">The sequence shown here is derived from an EMBL/GenBank/DDBJ whole genome shotgun (WGS) entry which is preliminary data.</text>
</comment>
<dbReference type="InterPro" id="IPR036249">
    <property type="entry name" value="Thioredoxin-like_sf"/>
</dbReference>
<dbReference type="Pfam" id="PF00085">
    <property type="entry name" value="Thioredoxin"/>
    <property type="match status" value="1"/>
</dbReference>
<evidence type="ECO:0000313" key="5">
    <source>
        <dbReference type="Proteomes" id="UP001412067"/>
    </source>
</evidence>
<reference evidence="4 5" key="1">
    <citation type="journal article" date="2022" name="Nat. Plants">
        <title>Genomes of leafy and leafless Platanthera orchids illuminate the evolution of mycoheterotrophy.</title>
        <authorList>
            <person name="Li M.H."/>
            <person name="Liu K.W."/>
            <person name="Li Z."/>
            <person name="Lu H.C."/>
            <person name="Ye Q.L."/>
            <person name="Zhang D."/>
            <person name="Wang J.Y."/>
            <person name="Li Y.F."/>
            <person name="Zhong Z.M."/>
            <person name="Liu X."/>
            <person name="Yu X."/>
            <person name="Liu D.K."/>
            <person name="Tu X.D."/>
            <person name="Liu B."/>
            <person name="Hao Y."/>
            <person name="Liao X.Y."/>
            <person name="Jiang Y.T."/>
            <person name="Sun W.H."/>
            <person name="Chen J."/>
            <person name="Chen Y.Q."/>
            <person name="Ai Y."/>
            <person name="Zhai J.W."/>
            <person name="Wu S.S."/>
            <person name="Zhou Z."/>
            <person name="Hsiao Y.Y."/>
            <person name="Wu W.L."/>
            <person name="Chen Y.Y."/>
            <person name="Lin Y.F."/>
            <person name="Hsu J.L."/>
            <person name="Li C.Y."/>
            <person name="Wang Z.W."/>
            <person name="Zhao X."/>
            <person name="Zhong W.Y."/>
            <person name="Ma X.K."/>
            <person name="Ma L."/>
            <person name="Huang J."/>
            <person name="Chen G.Z."/>
            <person name="Huang M.Z."/>
            <person name="Huang L."/>
            <person name="Peng D.H."/>
            <person name="Luo Y.B."/>
            <person name="Zou S.Q."/>
            <person name="Chen S.P."/>
            <person name="Lan S."/>
            <person name="Tsai W.C."/>
            <person name="Van de Peer Y."/>
            <person name="Liu Z.J."/>
        </authorList>
    </citation>
    <scope>NUCLEOTIDE SEQUENCE [LARGE SCALE GENOMIC DNA]</scope>
    <source>
        <strain evidence="4">Lor288</strain>
    </source>
</reference>
<keyword evidence="2" id="KW-0676">Redox-active center</keyword>
<dbReference type="CDD" id="cd02947">
    <property type="entry name" value="TRX_family"/>
    <property type="match status" value="1"/>
</dbReference>
<evidence type="ECO:0000256" key="1">
    <source>
        <dbReference type="ARBA" id="ARBA00008987"/>
    </source>
</evidence>
<dbReference type="PANTHER" id="PTHR43601">
    <property type="entry name" value="THIOREDOXIN, MITOCHONDRIAL"/>
    <property type="match status" value="1"/>
</dbReference>
<protein>
    <recommendedName>
        <fullName evidence="3">Thioredoxin domain-containing protein</fullName>
    </recommendedName>
</protein>
<keyword evidence="5" id="KW-1185">Reference proteome</keyword>
<dbReference type="PROSITE" id="PS51352">
    <property type="entry name" value="THIOREDOXIN_2"/>
    <property type="match status" value="1"/>
</dbReference>
<organism evidence="4 5">
    <name type="scientific">Platanthera guangdongensis</name>
    <dbReference type="NCBI Taxonomy" id="2320717"/>
    <lineage>
        <taxon>Eukaryota</taxon>
        <taxon>Viridiplantae</taxon>
        <taxon>Streptophyta</taxon>
        <taxon>Embryophyta</taxon>
        <taxon>Tracheophyta</taxon>
        <taxon>Spermatophyta</taxon>
        <taxon>Magnoliopsida</taxon>
        <taxon>Liliopsida</taxon>
        <taxon>Asparagales</taxon>
        <taxon>Orchidaceae</taxon>
        <taxon>Orchidoideae</taxon>
        <taxon>Orchideae</taxon>
        <taxon>Orchidinae</taxon>
        <taxon>Platanthera</taxon>
    </lineage>
</organism>
<dbReference type="PANTHER" id="PTHR43601:SF9">
    <property type="entry name" value="THIOREDOXIN-LIKE 1-1, CHLOROPLASTIC"/>
    <property type="match status" value="1"/>
</dbReference>
<dbReference type="Gene3D" id="3.40.30.10">
    <property type="entry name" value="Glutaredoxin"/>
    <property type="match status" value="1"/>
</dbReference>
<comment type="similarity">
    <text evidence="1">Belongs to the thioredoxin family.</text>
</comment>
<evidence type="ECO:0000259" key="3">
    <source>
        <dbReference type="PROSITE" id="PS51352"/>
    </source>
</evidence>
<gene>
    <name evidence="4" type="ORF">KSP40_PGU011762</name>
</gene>
<dbReference type="SUPFAM" id="SSF52833">
    <property type="entry name" value="Thioredoxin-like"/>
    <property type="match status" value="1"/>
</dbReference>
<proteinExistence type="inferred from homology"/>
<dbReference type="Proteomes" id="UP001412067">
    <property type="component" value="Unassembled WGS sequence"/>
</dbReference>
<name>A0ABR2LW99_9ASPA</name>
<evidence type="ECO:0000313" key="4">
    <source>
        <dbReference type="EMBL" id="KAK8952777.1"/>
    </source>
</evidence>
<evidence type="ECO:0000256" key="2">
    <source>
        <dbReference type="ARBA" id="ARBA00023284"/>
    </source>
</evidence>
<dbReference type="InterPro" id="IPR013766">
    <property type="entry name" value="Thioredoxin_domain"/>
</dbReference>
<feature type="domain" description="Thioredoxin" evidence="3">
    <location>
        <begin position="89"/>
        <end position="196"/>
    </location>
</feature>